<feature type="signal peptide" evidence="1">
    <location>
        <begin position="1"/>
        <end position="18"/>
    </location>
</feature>
<protein>
    <submittedName>
        <fullName evidence="2">Uncharacterized protein</fullName>
    </submittedName>
</protein>
<keyword evidence="1" id="KW-0732">Signal</keyword>
<accession>J4UDB1</accession>
<dbReference type="AlphaFoldDB" id="J4UDB1"/>
<evidence type="ECO:0000256" key="1">
    <source>
        <dbReference type="SAM" id="SignalP"/>
    </source>
</evidence>
<dbReference type="Proteomes" id="UP000002748">
    <property type="component" value="Unassembled WGS sequence"/>
</dbReference>
<name>J4UDB1_TRIAS</name>
<dbReference type="VEuPathDB" id="FungiDB:A1Q1_01739"/>
<gene>
    <name evidence="2" type="ORF">A1Q1_01739</name>
</gene>
<feature type="chain" id="PRO_5003780487" evidence="1">
    <location>
        <begin position="19"/>
        <end position="98"/>
    </location>
</feature>
<dbReference type="EMBL" id="ALBS01000178">
    <property type="protein sequence ID" value="EJT49090.1"/>
    <property type="molecule type" value="Genomic_DNA"/>
</dbReference>
<dbReference type="KEGG" id="tasa:A1Q1_01739"/>
<organism evidence="2 3">
    <name type="scientific">Trichosporon asahii var. asahii (strain ATCC 90039 / CBS 2479 / JCM 2466 / KCTC 7840 / NBRC 103889/ NCYC 2677 / UAMH 7654)</name>
    <name type="common">Yeast</name>
    <dbReference type="NCBI Taxonomy" id="1186058"/>
    <lineage>
        <taxon>Eukaryota</taxon>
        <taxon>Fungi</taxon>
        <taxon>Dikarya</taxon>
        <taxon>Basidiomycota</taxon>
        <taxon>Agaricomycotina</taxon>
        <taxon>Tremellomycetes</taxon>
        <taxon>Trichosporonales</taxon>
        <taxon>Trichosporonaceae</taxon>
        <taxon>Trichosporon</taxon>
    </lineage>
</organism>
<dbReference type="RefSeq" id="XP_014180253.1">
    <property type="nucleotide sequence ID" value="XM_014324778.1"/>
</dbReference>
<comment type="caution">
    <text evidence="2">The sequence shown here is derived from an EMBL/GenBank/DDBJ whole genome shotgun (WGS) entry which is preliminary data.</text>
</comment>
<proteinExistence type="predicted"/>
<sequence>MKLINVLAVLATAYCAVAQVGAGQDENTHGGLGLELCNRVQNEGMDCSTDRESLITALGTGGLILLDKASREGQGPGTPDYDKGMRMQQLAGDLRARG</sequence>
<reference evidence="2 3" key="1">
    <citation type="journal article" date="2012" name="Eukaryot. Cell">
        <title>Draft genome sequence of CBS 2479, the standard type strain of Trichosporon asahii.</title>
        <authorList>
            <person name="Yang R.Y."/>
            <person name="Li H.T."/>
            <person name="Zhu H."/>
            <person name="Zhou G.P."/>
            <person name="Wang M."/>
            <person name="Wang L."/>
        </authorList>
    </citation>
    <scope>NUCLEOTIDE SEQUENCE [LARGE SCALE GENOMIC DNA]</scope>
    <source>
        <strain evidence="3">ATCC 90039 / CBS 2479 / JCM 2466 / KCTC 7840 / NCYC 2677 / UAMH 7654</strain>
    </source>
</reference>
<dbReference type="GeneID" id="25985253"/>
<evidence type="ECO:0000313" key="2">
    <source>
        <dbReference type="EMBL" id="EJT49090.1"/>
    </source>
</evidence>
<dbReference type="HOGENOM" id="CLU_2335137_0_0_1"/>
<evidence type="ECO:0000313" key="3">
    <source>
        <dbReference type="Proteomes" id="UP000002748"/>
    </source>
</evidence>